<keyword evidence="1" id="KW-0496">Mitochondrion</keyword>
<organism evidence="1">
    <name type="scientific">Picea glauca</name>
    <name type="common">White spruce</name>
    <name type="synonym">Pinus glauca</name>
    <dbReference type="NCBI Taxonomy" id="3330"/>
    <lineage>
        <taxon>Eukaryota</taxon>
        <taxon>Viridiplantae</taxon>
        <taxon>Streptophyta</taxon>
        <taxon>Embryophyta</taxon>
        <taxon>Tracheophyta</taxon>
        <taxon>Spermatophyta</taxon>
        <taxon>Pinopsida</taxon>
        <taxon>Pinidae</taxon>
        <taxon>Conifers I</taxon>
        <taxon>Pinales</taxon>
        <taxon>Pinaceae</taxon>
        <taxon>Picea</taxon>
    </lineage>
</organism>
<reference evidence="1" key="1">
    <citation type="journal article" date="2015" name="Genome Biol. Evol.">
        <title>Organellar Genomes of White Spruce (Picea glauca): Assembly and Annotation.</title>
        <authorList>
            <person name="Jackman S.D."/>
            <person name="Warren R.L."/>
            <person name="Gibb E.A."/>
            <person name="Vandervalk B.P."/>
            <person name="Mohamadi H."/>
            <person name="Chu J."/>
            <person name="Raymond A."/>
            <person name="Pleasance S."/>
            <person name="Coope R."/>
            <person name="Wildung M.R."/>
            <person name="Ritland C.E."/>
            <person name="Bousquet J."/>
            <person name="Jones S.J."/>
            <person name="Bohlmann J."/>
            <person name="Birol I."/>
        </authorList>
    </citation>
    <scope>NUCLEOTIDE SEQUENCE [LARGE SCALE GENOMIC DNA]</scope>
    <source>
        <tissue evidence="1">Flushing bud</tissue>
    </source>
</reference>
<name>A0A101M0I4_PICGL</name>
<gene>
    <name evidence="1" type="ORF">ABT39_MTgene4675</name>
</gene>
<dbReference type="AlphaFoldDB" id="A0A101M0I4"/>
<sequence length="52" mass="6372">MWSTPLHRGLDLGSELNLQLMDRELALNIDPELNLLELRWFFNWKWNYGLWL</sequence>
<evidence type="ECO:0000313" key="1">
    <source>
        <dbReference type="EMBL" id="KUM48660.1"/>
    </source>
</evidence>
<protein>
    <submittedName>
        <fullName evidence="1">Uncharacterized protein</fullName>
    </submittedName>
</protein>
<comment type="caution">
    <text evidence="1">The sequence shown here is derived from an EMBL/GenBank/DDBJ whole genome shotgun (WGS) entry which is preliminary data.</text>
</comment>
<dbReference type="EMBL" id="LKAM01000005">
    <property type="protein sequence ID" value="KUM48660.1"/>
    <property type="molecule type" value="Genomic_DNA"/>
</dbReference>
<proteinExistence type="predicted"/>
<accession>A0A101M0I4</accession>
<geneLocation type="mitochondrion" evidence="1"/>